<dbReference type="EMBL" id="JBHLVX010000005">
    <property type="protein sequence ID" value="MFC0266769.1"/>
    <property type="molecule type" value="Genomic_DNA"/>
</dbReference>
<gene>
    <name evidence="2" type="primary">pilM</name>
    <name evidence="2" type="ORF">ACFFHW_01945</name>
</gene>
<dbReference type="PANTHER" id="PTHR32432:SF3">
    <property type="entry name" value="ETHANOLAMINE UTILIZATION PROTEIN EUTJ"/>
    <property type="match status" value="1"/>
</dbReference>
<evidence type="ECO:0000259" key="1">
    <source>
        <dbReference type="SMART" id="SM00842"/>
    </source>
</evidence>
<evidence type="ECO:0000313" key="2">
    <source>
        <dbReference type="EMBL" id="MFC0266769.1"/>
    </source>
</evidence>
<protein>
    <submittedName>
        <fullName evidence="2">Type IV pilus assembly protein PilM</fullName>
    </submittedName>
</protein>
<dbReference type="PANTHER" id="PTHR32432">
    <property type="entry name" value="CELL DIVISION PROTEIN FTSA-RELATED"/>
    <property type="match status" value="1"/>
</dbReference>
<name>A0ABV6G0C2_9GAMM</name>
<dbReference type="SMART" id="SM00842">
    <property type="entry name" value="FtsA"/>
    <property type="match status" value="1"/>
</dbReference>
<organism evidence="2 3">
    <name type="scientific">Kushneria aurantia</name>
    <dbReference type="NCBI Taxonomy" id="504092"/>
    <lineage>
        <taxon>Bacteria</taxon>
        <taxon>Pseudomonadati</taxon>
        <taxon>Pseudomonadota</taxon>
        <taxon>Gammaproteobacteria</taxon>
        <taxon>Oceanospirillales</taxon>
        <taxon>Halomonadaceae</taxon>
        <taxon>Kushneria</taxon>
    </lineage>
</organism>
<dbReference type="InterPro" id="IPR005883">
    <property type="entry name" value="PilM"/>
</dbReference>
<feature type="domain" description="SHS2" evidence="1">
    <location>
        <begin position="11"/>
        <end position="178"/>
    </location>
</feature>
<dbReference type="InterPro" id="IPR050696">
    <property type="entry name" value="FtsA/MreB"/>
</dbReference>
<evidence type="ECO:0000313" key="3">
    <source>
        <dbReference type="Proteomes" id="UP001589814"/>
    </source>
</evidence>
<dbReference type="NCBIfam" id="TIGR01175">
    <property type="entry name" value="pilM"/>
    <property type="match status" value="1"/>
</dbReference>
<sequence length="351" mass="39042">MLGLRRSVNGLIGVDITSATVKLLELEHHGDRMRVESWAVRPLADNAVVERRIRDMGQVVMALSRAVDHARPRSRRAVVAVPTGSVITKLLSMPRAFDDDEIAERIAAESDKHIPFPFNEVALDFQKLGVNARYSDQQDILLVACRLQDVQLLTDALEQVGLEPAAVDVESFAMERVSRHLRAQWARDSDNATALLDIGANMTAFHVIHRGRIVHSRDNVLGGRQLTDEIRQQYRVTYDEAGRAKKVGDLPEYEQRVLSPFRETLVQQAMRLLQLYHTTAGAHDIDRLVLAGGTSMIDGLAERLGEESRLEVVHANPFSSMQVGTRIDRDSLGRDAPAMMTACGLAMRSPT</sequence>
<dbReference type="PIRSF" id="PIRSF019169">
    <property type="entry name" value="PilM"/>
    <property type="match status" value="1"/>
</dbReference>
<dbReference type="Pfam" id="PF11104">
    <property type="entry name" value="PilM_2"/>
    <property type="match status" value="1"/>
</dbReference>
<comment type="caution">
    <text evidence="2">The sequence shown here is derived from an EMBL/GenBank/DDBJ whole genome shotgun (WGS) entry which is preliminary data.</text>
</comment>
<dbReference type="CDD" id="cd24049">
    <property type="entry name" value="ASKHA_NBD_PilM"/>
    <property type="match status" value="1"/>
</dbReference>
<dbReference type="Gene3D" id="3.30.420.40">
    <property type="match status" value="2"/>
</dbReference>
<dbReference type="Gene3D" id="3.30.1490.300">
    <property type="match status" value="1"/>
</dbReference>
<dbReference type="InterPro" id="IPR043129">
    <property type="entry name" value="ATPase_NBD"/>
</dbReference>
<reference evidence="2 3" key="1">
    <citation type="submission" date="2024-09" db="EMBL/GenBank/DDBJ databases">
        <authorList>
            <person name="Sun Q."/>
            <person name="Mori K."/>
        </authorList>
    </citation>
    <scope>NUCLEOTIDE SEQUENCE [LARGE SCALE GENOMIC DNA]</scope>
    <source>
        <strain evidence="2 3">CCM 7415</strain>
    </source>
</reference>
<dbReference type="Proteomes" id="UP001589814">
    <property type="component" value="Unassembled WGS sequence"/>
</dbReference>
<dbReference type="SUPFAM" id="SSF53067">
    <property type="entry name" value="Actin-like ATPase domain"/>
    <property type="match status" value="2"/>
</dbReference>
<dbReference type="RefSeq" id="WP_019952081.1">
    <property type="nucleotide sequence ID" value="NZ_JBHLVX010000005.1"/>
</dbReference>
<dbReference type="InterPro" id="IPR003494">
    <property type="entry name" value="SHS2_FtsA"/>
</dbReference>
<accession>A0ABV6G0C2</accession>
<keyword evidence="3" id="KW-1185">Reference proteome</keyword>
<proteinExistence type="predicted"/>